<name>A0A7C4ARC5_9BACT</name>
<protein>
    <submittedName>
        <fullName evidence="1">Uncharacterized protein</fullName>
    </submittedName>
</protein>
<evidence type="ECO:0000313" key="1">
    <source>
        <dbReference type="EMBL" id="HGH60519.1"/>
    </source>
</evidence>
<dbReference type="EMBL" id="DTGT01000138">
    <property type="protein sequence ID" value="HGH60519.1"/>
    <property type="molecule type" value="Genomic_DNA"/>
</dbReference>
<sequence length="65" mass="7781">MEPYPVLVKGNRESDRPYRRVDCDHYGDCLDMALKYRWSDFSCTECGAYTRTRFIEQATGLEDYW</sequence>
<gene>
    <name evidence="1" type="ORF">ENV54_04385</name>
</gene>
<organism evidence="1">
    <name type="scientific">Desulfomonile tiedjei</name>
    <dbReference type="NCBI Taxonomy" id="2358"/>
    <lineage>
        <taxon>Bacteria</taxon>
        <taxon>Pseudomonadati</taxon>
        <taxon>Thermodesulfobacteriota</taxon>
        <taxon>Desulfomonilia</taxon>
        <taxon>Desulfomonilales</taxon>
        <taxon>Desulfomonilaceae</taxon>
        <taxon>Desulfomonile</taxon>
    </lineage>
</organism>
<reference evidence="1" key="1">
    <citation type="journal article" date="2020" name="mSystems">
        <title>Genome- and Community-Level Interaction Insights into Carbon Utilization and Element Cycling Functions of Hydrothermarchaeota in Hydrothermal Sediment.</title>
        <authorList>
            <person name="Zhou Z."/>
            <person name="Liu Y."/>
            <person name="Xu W."/>
            <person name="Pan J."/>
            <person name="Luo Z.H."/>
            <person name="Li M."/>
        </authorList>
    </citation>
    <scope>NUCLEOTIDE SEQUENCE [LARGE SCALE GENOMIC DNA]</scope>
    <source>
        <strain evidence="1">SpSt-769</strain>
    </source>
</reference>
<comment type="caution">
    <text evidence="1">The sequence shown here is derived from an EMBL/GenBank/DDBJ whole genome shotgun (WGS) entry which is preliminary data.</text>
</comment>
<dbReference type="AlphaFoldDB" id="A0A7C4ARC5"/>
<accession>A0A7C4ARC5</accession>
<proteinExistence type="predicted"/>